<evidence type="ECO:0000256" key="5">
    <source>
        <dbReference type="ARBA" id="ARBA00022475"/>
    </source>
</evidence>
<keyword evidence="7 15" id="KW-0812">Transmembrane</keyword>
<dbReference type="InterPro" id="IPR050597">
    <property type="entry name" value="Cytochrome_c_Oxidase_Subunit"/>
</dbReference>
<dbReference type="EMBL" id="CAESAG010000003">
    <property type="protein sequence ID" value="CAB4329762.1"/>
    <property type="molecule type" value="Genomic_DNA"/>
</dbReference>
<feature type="domain" description="Cytochrome c" evidence="16">
    <location>
        <begin position="143"/>
        <end position="221"/>
    </location>
</feature>
<dbReference type="SUPFAM" id="SSF46626">
    <property type="entry name" value="Cytochrome c"/>
    <property type="match status" value="2"/>
</dbReference>
<evidence type="ECO:0000256" key="3">
    <source>
        <dbReference type="ARBA" id="ARBA00017819"/>
    </source>
</evidence>
<feature type="domain" description="Cytochrome c" evidence="16">
    <location>
        <begin position="47"/>
        <end position="126"/>
    </location>
</feature>
<dbReference type="InterPro" id="IPR036909">
    <property type="entry name" value="Cyt_c-like_dom_sf"/>
</dbReference>
<evidence type="ECO:0000256" key="9">
    <source>
        <dbReference type="ARBA" id="ARBA00022737"/>
    </source>
</evidence>
<evidence type="ECO:0000256" key="6">
    <source>
        <dbReference type="ARBA" id="ARBA00022617"/>
    </source>
</evidence>
<dbReference type="Gene3D" id="1.10.760.10">
    <property type="entry name" value="Cytochrome c-like domain"/>
    <property type="match status" value="2"/>
</dbReference>
<protein>
    <recommendedName>
        <fullName evidence="3">Cytochrome bc1 complex cytochrome c subunit</fullName>
        <ecNumber evidence="2">7.1.1.8</ecNumber>
    </recommendedName>
</protein>
<keyword evidence="10" id="KW-1278">Translocase</keyword>
<dbReference type="EC" id="7.1.1.8" evidence="2"/>
<evidence type="ECO:0000256" key="14">
    <source>
        <dbReference type="ARBA" id="ARBA00029351"/>
    </source>
</evidence>
<keyword evidence="13 15" id="KW-0472">Membrane</keyword>
<comment type="catalytic activity">
    <reaction evidence="14">
        <text>a quinol + 2 Fe(III)-[cytochrome c](out) = a quinone + 2 Fe(II)-[cytochrome c](out) + 2 H(+)(out)</text>
        <dbReference type="Rhea" id="RHEA:11484"/>
        <dbReference type="Rhea" id="RHEA-COMP:10350"/>
        <dbReference type="Rhea" id="RHEA-COMP:14399"/>
        <dbReference type="ChEBI" id="CHEBI:15378"/>
        <dbReference type="ChEBI" id="CHEBI:24646"/>
        <dbReference type="ChEBI" id="CHEBI:29033"/>
        <dbReference type="ChEBI" id="CHEBI:29034"/>
        <dbReference type="ChEBI" id="CHEBI:132124"/>
        <dbReference type="EC" id="7.1.1.8"/>
    </reaction>
</comment>
<evidence type="ECO:0000256" key="15">
    <source>
        <dbReference type="SAM" id="Phobius"/>
    </source>
</evidence>
<evidence type="ECO:0000256" key="13">
    <source>
        <dbReference type="ARBA" id="ARBA00023136"/>
    </source>
</evidence>
<keyword evidence="11 15" id="KW-1133">Transmembrane helix</keyword>
<keyword evidence="6" id="KW-0349">Heme</keyword>
<evidence type="ECO:0000256" key="12">
    <source>
        <dbReference type="ARBA" id="ARBA00023004"/>
    </source>
</evidence>
<dbReference type="PANTHER" id="PTHR33751">
    <property type="entry name" value="CBB3-TYPE CYTOCHROME C OXIDASE SUBUNIT FIXP"/>
    <property type="match status" value="1"/>
</dbReference>
<feature type="transmembrane region" description="Helical" evidence="15">
    <location>
        <begin position="241"/>
        <end position="260"/>
    </location>
</feature>
<evidence type="ECO:0000256" key="4">
    <source>
        <dbReference type="ARBA" id="ARBA00022448"/>
    </source>
</evidence>
<keyword evidence="9" id="KW-0677">Repeat</keyword>
<sequence length="263" mass="27989">MKRLSRLRRHRAAGPVLLIFALFTIGTTFQVASAVNTESTIVADRSATIEEGKQLFLKGCSSCHGLNAEGVEIAPSLIGVGAASVDFQVGTGRMPMADMSTQAMRKKPVYTPEEVHALATYVASLAPGPEVPTDESLNYERDGSVAEGGELFRTNCAMCHNFAAQGGALTQGKYAPTLMGVEPKHIYEAMVTGPQSMPVFSDKTITPEEKLSMIKWIKSVEAEPQLGGVALGRVGPVTEGLLVWTLGIGLLIGVAVWLAMKAR</sequence>
<reference evidence="17" key="1">
    <citation type="submission" date="2020-05" db="EMBL/GenBank/DDBJ databases">
        <authorList>
            <person name="Chiriac C."/>
            <person name="Salcher M."/>
            <person name="Ghai R."/>
            <person name="Kavagutti S V."/>
        </authorList>
    </citation>
    <scope>NUCLEOTIDE SEQUENCE</scope>
</reference>
<dbReference type="InterPro" id="IPR009152">
    <property type="entry name" value="bc1_cytC-su"/>
</dbReference>
<evidence type="ECO:0000256" key="11">
    <source>
        <dbReference type="ARBA" id="ARBA00022989"/>
    </source>
</evidence>
<evidence type="ECO:0000256" key="10">
    <source>
        <dbReference type="ARBA" id="ARBA00022967"/>
    </source>
</evidence>
<dbReference type="Pfam" id="PF00034">
    <property type="entry name" value="Cytochrom_C"/>
    <property type="match status" value="1"/>
</dbReference>
<comment type="subcellular location">
    <subcellularLocation>
        <location evidence="1">Cell membrane</location>
        <topology evidence="1">Multi-pass membrane protein</topology>
    </subcellularLocation>
</comment>
<evidence type="ECO:0000313" key="17">
    <source>
        <dbReference type="EMBL" id="CAB4329762.1"/>
    </source>
</evidence>
<accession>A0A6J5YLN4</accession>
<dbReference type="InterPro" id="IPR009056">
    <property type="entry name" value="Cyt_c-like_dom"/>
</dbReference>
<evidence type="ECO:0000259" key="16">
    <source>
        <dbReference type="PROSITE" id="PS51007"/>
    </source>
</evidence>
<name>A0A6J5YLN4_9ZZZZ</name>
<keyword evidence="4" id="KW-0813">Transport</keyword>
<dbReference type="AlphaFoldDB" id="A0A6J5YLN4"/>
<keyword evidence="12" id="KW-0408">Iron</keyword>
<evidence type="ECO:0000256" key="7">
    <source>
        <dbReference type="ARBA" id="ARBA00022692"/>
    </source>
</evidence>
<evidence type="ECO:0000256" key="8">
    <source>
        <dbReference type="ARBA" id="ARBA00022723"/>
    </source>
</evidence>
<gene>
    <name evidence="17" type="ORF">UFOPK4080_00059</name>
</gene>
<dbReference type="GO" id="GO:0008121">
    <property type="term" value="F:quinol-cytochrome-c reductase activity"/>
    <property type="evidence" value="ECO:0007669"/>
    <property type="project" value="UniProtKB-EC"/>
</dbReference>
<dbReference type="GO" id="GO:0005886">
    <property type="term" value="C:plasma membrane"/>
    <property type="evidence" value="ECO:0007669"/>
    <property type="project" value="UniProtKB-SubCell"/>
</dbReference>
<dbReference type="GO" id="GO:0020037">
    <property type="term" value="F:heme binding"/>
    <property type="evidence" value="ECO:0007669"/>
    <property type="project" value="InterPro"/>
</dbReference>
<proteinExistence type="predicted"/>
<dbReference type="PIRSF" id="PIRSF000007">
    <property type="entry name" value="Ubiq_cycred_cyc"/>
    <property type="match status" value="1"/>
</dbReference>
<organism evidence="17">
    <name type="scientific">freshwater metagenome</name>
    <dbReference type="NCBI Taxonomy" id="449393"/>
    <lineage>
        <taxon>unclassified sequences</taxon>
        <taxon>metagenomes</taxon>
        <taxon>ecological metagenomes</taxon>
    </lineage>
</organism>
<dbReference type="Pfam" id="PF13442">
    <property type="entry name" value="Cytochrome_CBB3"/>
    <property type="match status" value="1"/>
</dbReference>
<keyword evidence="5" id="KW-1003">Cell membrane</keyword>
<dbReference type="PROSITE" id="PS51007">
    <property type="entry name" value="CYTC"/>
    <property type="match status" value="2"/>
</dbReference>
<dbReference type="PANTHER" id="PTHR33751:SF13">
    <property type="entry name" value="CYTOCHROME BC1 COMPLEX CYTOCHROME C SUBUNIT"/>
    <property type="match status" value="1"/>
</dbReference>
<keyword evidence="8" id="KW-0479">Metal-binding</keyword>
<evidence type="ECO:0000256" key="2">
    <source>
        <dbReference type="ARBA" id="ARBA00012951"/>
    </source>
</evidence>
<dbReference type="GO" id="GO:0005506">
    <property type="term" value="F:iron ion binding"/>
    <property type="evidence" value="ECO:0007669"/>
    <property type="project" value="InterPro"/>
</dbReference>
<evidence type="ECO:0000256" key="1">
    <source>
        <dbReference type="ARBA" id="ARBA00004651"/>
    </source>
</evidence>